<dbReference type="Proteomes" id="UP000064007">
    <property type="component" value="Chromosome 1"/>
</dbReference>
<dbReference type="HOGENOM" id="CLU_1183920_0_0_4"/>
<reference evidence="2" key="1">
    <citation type="submission" date="2014-12" db="EMBL/GenBank/DDBJ databases">
        <authorList>
            <person name="Salcher M.M."/>
        </authorList>
    </citation>
    <scope>NUCLEOTIDE SEQUENCE [LARGE SCALE GENOMIC DNA]</scope>
    <source>
        <strain evidence="2">MMS-10A-171</strain>
    </source>
</reference>
<evidence type="ECO:0000313" key="1">
    <source>
        <dbReference type="EMBL" id="CEZ19742.1"/>
    </source>
</evidence>
<dbReference type="AlphaFoldDB" id="A0A0D6EVS8"/>
<gene>
    <name evidence="1" type="ORF">BN1208_0857</name>
</gene>
<proteinExistence type="predicted"/>
<dbReference type="KEGG" id="mbat:BN1208_0857"/>
<dbReference type="OrthoDB" id="9148343at2"/>
<evidence type="ECO:0000313" key="2">
    <source>
        <dbReference type="Proteomes" id="UP000064007"/>
    </source>
</evidence>
<organism evidence="1 2">
    <name type="scientific">Candidatus Methylopumilus planktonicus</name>
    <dbReference type="NCBI Taxonomy" id="1581557"/>
    <lineage>
        <taxon>Bacteria</taxon>
        <taxon>Pseudomonadati</taxon>
        <taxon>Pseudomonadota</taxon>
        <taxon>Betaproteobacteria</taxon>
        <taxon>Nitrosomonadales</taxon>
        <taxon>Methylophilaceae</taxon>
        <taxon>Candidatus Methylopumilus</taxon>
    </lineage>
</organism>
<keyword evidence="2" id="KW-1185">Reference proteome</keyword>
<dbReference type="EMBL" id="LN827929">
    <property type="protein sequence ID" value="CEZ19742.1"/>
    <property type="molecule type" value="Genomic_DNA"/>
</dbReference>
<name>A0A0D6EVS8_9PROT</name>
<accession>A0A0D6EVS8</accession>
<dbReference type="RefSeq" id="WP_046488218.1">
    <property type="nucleotide sequence ID" value="NZ_LN827929.1"/>
</dbReference>
<sequence length="234" mass="27748">MLSAEQIFKKAATIDEILSDSFETLPSQKTDTDIAAKRLAAWCRASSNGNWKQFSNRLKRDGLDYEFVLSRFATVKINQEKTFPLWVNDSIWVQETFHQEYEHLSFDITKSIYELPFEQLFIKIVDAAEKKIIAENIHYDVFNQKTFLDSIRKQLYKNLTDFAAPLLFEKFKHFKKINKNKKYRDNKIYIAFIEELLVRNEMIKIFLEKPVFLRLISFLSENGSIQIMNLFLVF</sequence>
<protein>
    <submittedName>
        <fullName evidence="1">Uncharacterized protein</fullName>
    </submittedName>
</protein>